<feature type="chain" id="PRO_5020842693" description="Cytochrome c domain-containing protein" evidence="1">
    <location>
        <begin position="20"/>
        <end position="556"/>
    </location>
</feature>
<sequence>MIRFLLLFNLLFYTHFANAFDLKNRVLYNPTAYITSQCYTKTVDETNKNILHNPCFSCHTKNKEPNYTLGDEELQESYDFPESALKNPWINLFKDRTKEVKNISDKEILKYIREDNYKDKNGNIILKSKLENLDKNWDSNNNGKWDGYIPDVNFSFDKEGFDRTNSKEFTGWRAFAYRPFLGTFWPTNGSTDDVLIRLPKLFQTNEKKAFDLEVYKLNLSIIESLIKQKDISIDEVDEKVYGVDLNQNGKLDLASKIVFKWLKPKYDFKAKKIKDFSMSYVGEARQKLLNSEILIAPGLYPVGTEFAHTVRYIDIEADEKIKMADRIKEFRYAKKTSWFTYGELKNLGMEEIKEAHDFPDRIDVYIGDIERGLNNKKGWYYQGFIEDAKGELRPQSYEETLFCMGCHSNLGVIADSTFVFQRKLENDSFANGWYHWSQKGLIGIKDKKLKDENTEYVRYLKENNSGDEFRANSEVKNRFFTKENRVKKDEIEKIKNDISYLILPSKSRALELNKAYKIIVDEQSFIYGRDAHVKPLINVYKKVEKGEPTKLEKIDN</sequence>
<proteinExistence type="predicted"/>
<dbReference type="EMBL" id="PDKK01000004">
    <property type="protein sequence ID" value="RXK06383.1"/>
    <property type="molecule type" value="Genomic_DNA"/>
</dbReference>
<evidence type="ECO:0000313" key="3">
    <source>
        <dbReference type="Proteomes" id="UP000289758"/>
    </source>
</evidence>
<protein>
    <recommendedName>
        <fullName evidence="4">Cytochrome c domain-containing protein</fullName>
    </recommendedName>
</protein>
<evidence type="ECO:0000256" key="1">
    <source>
        <dbReference type="SAM" id="SignalP"/>
    </source>
</evidence>
<reference evidence="2 3" key="1">
    <citation type="submission" date="2017-10" db="EMBL/GenBank/DDBJ databases">
        <title>Genomics of the genus Arcobacter.</title>
        <authorList>
            <person name="Perez-Cataluna A."/>
            <person name="Figueras M.J."/>
        </authorList>
    </citation>
    <scope>NUCLEOTIDE SEQUENCE [LARGE SCALE GENOMIC DNA]</scope>
    <source>
        <strain evidence="2 3">CECT 8441</strain>
    </source>
</reference>
<evidence type="ECO:0008006" key="4">
    <source>
        <dbReference type="Google" id="ProtNLM"/>
    </source>
</evidence>
<dbReference type="Proteomes" id="UP000289758">
    <property type="component" value="Unassembled WGS sequence"/>
</dbReference>
<evidence type="ECO:0000313" key="2">
    <source>
        <dbReference type="EMBL" id="RXK06383.1"/>
    </source>
</evidence>
<dbReference type="OrthoDB" id="8692at2"/>
<keyword evidence="3" id="KW-1185">Reference proteome</keyword>
<keyword evidence="1" id="KW-0732">Signal</keyword>
<organism evidence="2 3">
    <name type="scientific">Halarcobacter ebronensis</name>
    <dbReference type="NCBI Taxonomy" id="1462615"/>
    <lineage>
        <taxon>Bacteria</taxon>
        <taxon>Pseudomonadati</taxon>
        <taxon>Campylobacterota</taxon>
        <taxon>Epsilonproteobacteria</taxon>
        <taxon>Campylobacterales</taxon>
        <taxon>Arcobacteraceae</taxon>
        <taxon>Halarcobacter</taxon>
    </lineage>
</organism>
<accession>A0A4V1M0K7</accession>
<dbReference type="RefSeq" id="WP_129086969.1">
    <property type="nucleotide sequence ID" value="NZ_CP053836.1"/>
</dbReference>
<name>A0A4V1M0K7_9BACT</name>
<gene>
    <name evidence="2" type="ORF">CRV07_06740</name>
</gene>
<comment type="caution">
    <text evidence="2">The sequence shown here is derived from an EMBL/GenBank/DDBJ whole genome shotgun (WGS) entry which is preliminary data.</text>
</comment>
<feature type="signal peptide" evidence="1">
    <location>
        <begin position="1"/>
        <end position="19"/>
    </location>
</feature>
<dbReference type="AlphaFoldDB" id="A0A4V1M0K7"/>